<sequence length="123" mass="14615">MKFDPEKHHRQSIRLRNYDYSQPGYYFLIICTHKKQCWLGEIKNARMYLNQIGKIVAREWLHTPKIRPNVQLDQWIIMPNHLHGIVIINENLNLLGDRNMSEQKIFDEENRDILGARSSTGSL</sequence>
<dbReference type="GO" id="GO:0006313">
    <property type="term" value="P:DNA transposition"/>
    <property type="evidence" value="ECO:0007669"/>
    <property type="project" value="InterPro"/>
</dbReference>
<proteinExistence type="predicted"/>
<evidence type="ECO:0000313" key="1">
    <source>
        <dbReference type="EMBL" id="UXE63776.1"/>
    </source>
</evidence>
<gene>
    <name evidence="1" type="ORF">KA717_15115</name>
</gene>
<dbReference type="KEGG" id="wna:KA717_15115"/>
<dbReference type="PANTHER" id="PTHR36966:SF1">
    <property type="entry name" value="REP-ASSOCIATED TYROSINE TRANSPOSASE"/>
    <property type="match status" value="1"/>
</dbReference>
<dbReference type="GO" id="GO:0043565">
    <property type="term" value="F:sequence-specific DNA binding"/>
    <property type="evidence" value="ECO:0007669"/>
    <property type="project" value="TreeGrafter"/>
</dbReference>
<dbReference type="GO" id="GO:0004803">
    <property type="term" value="F:transposase activity"/>
    <property type="evidence" value="ECO:0007669"/>
    <property type="project" value="InterPro"/>
</dbReference>
<dbReference type="PANTHER" id="PTHR36966">
    <property type="entry name" value="REP-ASSOCIATED TYROSINE TRANSPOSASE"/>
    <property type="match status" value="1"/>
</dbReference>
<dbReference type="InterPro" id="IPR036515">
    <property type="entry name" value="Transposase_17_sf"/>
</dbReference>
<reference evidence="1" key="1">
    <citation type="submission" date="2021-04" db="EMBL/GenBank/DDBJ databases">
        <title>Genome sequence of Woronichinia naegeliana from Washington state freshwater lake bloom.</title>
        <authorList>
            <person name="Dreher T.W."/>
        </authorList>
    </citation>
    <scope>NUCLEOTIDE SEQUENCE</scope>
    <source>
        <strain evidence="1">WA131</strain>
    </source>
</reference>
<dbReference type="Proteomes" id="UP001065613">
    <property type="component" value="Chromosome"/>
</dbReference>
<dbReference type="AlphaFoldDB" id="A0A977PY49"/>
<dbReference type="Gene3D" id="3.30.70.1290">
    <property type="entry name" value="Transposase IS200-like"/>
    <property type="match status" value="1"/>
</dbReference>
<accession>A0A977PY49</accession>
<organism evidence="1">
    <name type="scientific">Woronichinia naegeliana WA131</name>
    <dbReference type="NCBI Taxonomy" id="2824559"/>
    <lineage>
        <taxon>Bacteria</taxon>
        <taxon>Bacillati</taxon>
        <taxon>Cyanobacteriota</taxon>
        <taxon>Cyanophyceae</taxon>
        <taxon>Synechococcales</taxon>
        <taxon>Coelosphaeriaceae</taxon>
        <taxon>Woronichinia</taxon>
    </lineage>
</organism>
<name>A0A977PY49_9CYAN</name>
<dbReference type="EMBL" id="CP073041">
    <property type="protein sequence ID" value="UXE63776.1"/>
    <property type="molecule type" value="Genomic_DNA"/>
</dbReference>
<evidence type="ECO:0008006" key="2">
    <source>
        <dbReference type="Google" id="ProtNLM"/>
    </source>
</evidence>
<dbReference type="SUPFAM" id="SSF143422">
    <property type="entry name" value="Transposase IS200-like"/>
    <property type="match status" value="1"/>
</dbReference>
<dbReference type="InterPro" id="IPR052715">
    <property type="entry name" value="RAYT_transposase"/>
</dbReference>
<protein>
    <recommendedName>
        <fullName evidence="2">Transposase</fullName>
    </recommendedName>
</protein>